<evidence type="ECO:0000313" key="1">
    <source>
        <dbReference type="EMBL" id="XCF12253.1"/>
    </source>
</evidence>
<dbReference type="AlphaFoldDB" id="A0AAU8C9W2"/>
<dbReference type="KEGG" id="suly:ABM428_17515"/>
<reference evidence="1" key="2">
    <citation type="submission" date="2024-06" db="EMBL/GenBank/DDBJ databases">
        <authorList>
            <person name="Deng Y."/>
        </authorList>
    </citation>
    <scope>NUCLEOTIDE SEQUENCE</scope>
    <source>
        <strain evidence="1">TCYB15</strain>
        <plasmid evidence="1">pZYJ04</plasmid>
    </source>
</reference>
<geneLocation type="plasmid" evidence="1">
    <name>pZYJ04</name>
</geneLocation>
<keyword evidence="1" id="KW-0614">Plasmid</keyword>
<reference evidence="1" key="1">
    <citation type="journal article" date="2020" name="Int. J. Syst. Evol. Microbiol.">
        <title>Notification of changes in taxonomic opinion previously published outside the IJSEM.</title>
        <authorList>
            <person name="Oren A."/>
            <person name="Garrity G."/>
        </authorList>
    </citation>
    <scope>NUCLEOTIDE SEQUENCE</scope>
    <source>
        <strain evidence="1">TCYB15</strain>
    </source>
</reference>
<accession>A0AAU8C9W2</accession>
<name>A0AAU8C9W2_9RHOB</name>
<dbReference type="RefSeq" id="WP_353628667.1">
    <property type="nucleotide sequence ID" value="NZ_CP159197.1"/>
</dbReference>
<protein>
    <submittedName>
        <fullName evidence="1">Uncharacterized protein</fullName>
    </submittedName>
</protein>
<organism evidence="1">
    <name type="scientific">Sulfitobacter sp. TCYB15</name>
    <dbReference type="NCBI Taxonomy" id="3229275"/>
    <lineage>
        <taxon>Bacteria</taxon>
        <taxon>Pseudomonadati</taxon>
        <taxon>Pseudomonadota</taxon>
        <taxon>Alphaproteobacteria</taxon>
        <taxon>Rhodobacterales</taxon>
        <taxon>Roseobacteraceae</taxon>
        <taxon>Sulfitobacter</taxon>
    </lineage>
</organism>
<proteinExistence type="predicted"/>
<gene>
    <name evidence="1" type="ORF">ABM428_17515</name>
</gene>
<sequence length="259" mass="29337">MMNLIIFGNSHVGAWREAWPTLAPDYPDINVTFFGIPEMIHRRYRIQDTGVFSALKISDDERKRVVDINGFDQVQLKDYDRHLWVGMNWKPENAVMITTSGDPDTIEDASTGRPAYSKPFLKAIFELQAANILRDSRVNLDGSIRPDMHPRPIYAEECQSSLHPLYDVWRETADIGSARSAILGYYEEIIVDYFSRQGLKFVPSPMGLRSSSGATKSEYLSAGGGIASLRTPASRGDFSHMNAEYGRVCLKNYLDYYFT</sequence>
<dbReference type="EMBL" id="CP159197">
    <property type="protein sequence ID" value="XCF12253.1"/>
    <property type="molecule type" value="Genomic_DNA"/>
</dbReference>